<accession>A0A2C5W162</accession>
<dbReference type="InterPro" id="IPR029028">
    <property type="entry name" value="Alpha/beta_knot_MTases"/>
</dbReference>
<evidence type="ECO:0000256" key="1">
    <source>
        <dbReference type="ARBA" id="ARBA00002634"/>
    </source>
</evidence>
<evidence type="ECO:0000256" key="4">
    <source>
        <dbReference type="ARBA" id="ARBA00011738"/>
    </source>
</evidence>
<dbReference type="HAMAP" id="MF_00605">
    <property type="entry name" value="TrmD"/>
    <property type="match status" value="1"/>
</dbReference>
<organism evidence="19 20">
    <name type="scientific">Pseudomonas putida</name>
    <name type="common">Arthrobacter siderocapsulatus</name>
    <dbReference type="NCBI Taxonomy" id="303"/>
    <lineage>
        <taxon>Bacteria</taxon>
        <taxon>Pseudomonadati</taxon>
        <taxon>Pseudomonadota</taxon>
        <taxon>Gammaproteobacteria</taxon>
        <taxon>Pseudomonadales</taxon>
        <taxon>Pseudomonadaceae</taxon>
        <taxon>Pseudomonas</taxon>
    </lineage>
</organism>
<dbReference type="FunFam" id="1.10.1270.20:FF:000001">
    <property type="entry name" value="tRNA (guanine-N(1)-)-methyltransferase"/>
    <property type="match status" value="1"/>
</dbReference>
<dbReference type="EC" id="2.1.1.228" evidence="5 15"/>
<dbReference type="InterPro" id="IPR029026">
    <property type="entry name" value="tRNA_m1G_MTases_N"/>
</dbReference>
<evidence type="ECO:0000256" key="11">
    <source>
        <dbReference type="ARBA" id="ARBA00022694"/>
    </source>
</evidence>
<dbReference type="GO" id="GO:0002939">
    <property type="term" value="P:tRNA N1-guanine methylation"/>
    <property type="evidence" value="ECO:0007669"/>
    <property type="project" value="TreeGrafter"/>
</dbReference>
<evidence type="ECO:0000256" key="14">
    <source>
        <dbReference type="ARBA" id="ARBA00047783"/>
    </source>
</evidence>
<sequence>MRIDVLTLFPEMVEGPMTQSIIGKAIEAGKIQFETTDFRQFSNNKHNHVDDYPFGGGAGMLLKVEPIDLALASIRERSPETTPRVILMDPAGKTFTQKDAEELAKEEHLVFICGHYEGYDERIRTLVTDEYSIGDFVLTGGELAATVMIDATVRLLPDVLGNDASAVGDSHSTGLLEHPQYTRPREYKGMEVPEVLFSGNHAKIAEWQMKESLRKTYLRRPDLLEKYELSKEEEKLLEQIKEEEGC</sequence>
<evidence type="ECO:0000256" key="17">
    <source>
        <dbReference type="RuleBase" id="RU003464"/>
    </source>
</evidence>
<dbReference type="GO" id="GO:0052906">
    <property type="term" value="F:tRNA (guanine(37)-N1)-methyltransferase activity"/>
    <property type="evidence" value="ECO:0007669"/>
    <property type="project" value="UniProtKB-UniRule"/>
</dbReference>
<evidence type="ECO:0000313" key="20">
    <source>
        <dbReference type="Proteomes" id="UP000222460"/>
    </source>
</evidence>
<dbReference type="SUPFAM" id="SSF75217">
    <property type="entry name" value="alpha/beta knot"/>
    <property type="match status" value="1"/>
</dbReference>
<evidence type="ECO:0000256" key="8">
    <source>
        <dbReference type="ARBA" id="ARBA00022603"/>
    </source>
</evidence>
<comment type="catalytic activity">
    <reaction evidence="14 15 17">
        <text>guanosine(37) in tRNA + S-adenosyl-L-methionine = N(1)-methylguanosine(37) in tRNA + S-adenosyl-L-homocysteine + H(+)</text>
        <dbReference type="Rhea" id="RHEA:36899"/>
        <dbReference type="Rhea" id="RHEA-COMP:10145"/>
        <dbReference type="Rhea" id="RHEA-COMP:10147"/>
        <dbReference type="ChEBI" id="CHEBI:15378"/>
        <dbReference type="ChEBI" id="CHEBI:57856"/>
        <dbReference type="ChEBI" id="CHEBI:59789"/>
        <dbReference type="ChEBI" id="CHEBI:73542"/>
        <dbReference type="ChEBI" id="CHEBI:74269"/>
        <dbReference type="EC" id="2.1.1.228"/>
    </reaction>
</comment>
<evidence type="ECO:0000256" key="13">
    <source>
        <dbReference type="ARBA" id="ARBA00033392"/>
    </source>
</evidence>
<keyword evidence="7 15" id="KW-0963">Cytoplasm</keyword>
<keyword evidence="11 15" id="KW-0819">tRNA processing</keyword>
<feature type="binding site" evidence="15 16">
    <location>
        <position position="114"/>
    </location>
    <ligand>
        <name>S-adenosyl-L-methionine</name>
        <dbReference type="ChEBI" id="CHEBI:59789"/>
    </ligand>
</feature>
<dbReference type="EMBL" id="PDKZ01000003">
    <property type="protein sequence ID" value="PHH38656.1"/>
    <property type="molecule type" value="Genomic_DNA"/>
</dbReference>
<dbReference type="NCBIfam" id="TIGR00088">
    <property type="entry name" value="trmD"/>
    <property type="match status" value="1"/>
</dbReference>
<dbReference type="Gene3D" id="3.40.1280.10">
    <property type="match status" value="1"/>
</dbReference>
<comment type="similarity">
    <text evidence="3 15 17">Belongs to the RNA methyltransferase TrmD family.</text>
</comment>
<reference evidence="20" key="1">
    <citation type="submission" date="2017-10" db="EMBL/GenBank/DDBJ databases">
        <title>FDA dAtabase for Regulatory Grade micrObial Sequences (FDA-ARGOS): Supporting development and validation of Infectious Disease Dx tests.</title>
        <authorList>
            <person name="Goldberg B."/>
            <person name="Campos J."/>
            <person name="Tallon L."/>
            <person name="Sadzewicz L."/>
            <person name="Ott S."/>
            <person name="Zhao X."/>
            <person name="Nagaraj S."/>
            <person name="Vavikolanu K."/>
            <person name="Aluvathingal J."/>
            <person name="Nadendla S."/>
            <person name="Geyer C."/>
            <person name="Sichtig H."/>
        </authorList>
    </citation>
    <scope>NUCLEOTIDE SEQUENCE [LARGE SCALE GENOMIC DNA]</scope>
    <source>
        <strain evidence="20">FDAARGOS_376</strain>
    </source>
</reference>
<evidence type="ECO:0000313" key="19">
    <source>
        <dbReference type="EMBL" id="PHH38656.1"/>
    </source>
</evidence>
<dbReference type="FunFam" id="3.40.1280.10:FF:000001">
    <property type="entry name" value="tRNA (guanine-N(1)-)-methyltransferase"/>
    <property type="match status" value="1"/>
</dbReference>
<evidence type="ECO:0000256" key="10">
    <source>
        <dbReference type="ARBA" id="ARBA00022691"/>
    </source>
</evidence>
<dbReference type="PIRSF" id="PIRSF000386">
    <property type="entry name" value="tRNA_mtase"/>
    <property type="match status" value="1"/>
</dbReference>
<evidence type="ECO:0000256" key="6">
    <source>
        <dbReference type="ARBA" id="ARBA00014679"/>
    </source>
</evidence>
<evidence type="ECO:0000259" key="18">
    <source>
        <dbReference type="Pfam" id="PF01746"/>
    </source>
</evidence>
<gene>
    <name evidence="15" type="primary">trmD</name>
    <name evidence="19" type="ORF">CRX57_28440</name>
</gene>
<comment type="subcellular location">
    <subcellularLocation>
        <location evidence="2 15 17">Cytoplasm</location>
    </subcellularLocation>
</comment>
<feature type="domain" description="tRNA methyltransferase TRMD/TRM10-type" evidence="18">
    <location>
        <begin position="1"/>
        <end position="226"/>
    </location>
</feature>
<dbReference type="InterPro" id="IPR002649">
    <property type="entry name" value="tRNA_m1G_MeTrfase_TrmD"/>
</dbReference>
<dbReference type="NCBIfam" id="NF000648">
    <property type="entry name" value="PRK00026.1"/>
    <property type="match status" value="1"/>
</dbReference>
<evidence type="ECO:0000256" key="2">
    <source>
        <dbReference type="ARBA" id="ARBA00004496"/>
    </source>
</evidence>
<comment type="caution">
    <text evidence="19">The sequence shown here is derived from an EMBL/GenBank/DDBJ whole genome shotgun (WGS) entry which is preliminary data.</text>
</comment>
<dbReference type="PANTHER" id="PTHR46417:SF1">
    <property type="entry name" value="TRNA (GUANINE-N(1)-)-METHYLTRANSFERASE"/>
    <property type="match status" value="1"/>
</dbReference>
<name>A0A2C5W162_PSEPU</name>
<dbReference type="InterPro" id="IPR016009">
    <property type="entry name" value="tRNA_MeTrfase_TRMD/TRM10"/>
</dbReference>
<evidence type="ECO:0000256" key="7">
    <source>
        <dbReference type="ARBA" id="ARBA00022490"/>
    </source>
</evidence>
<dbReference type="Gene3D" id="1.10.1270.20">
    <property type="entry name" value="tRNA(m1g37)methyltransferase, domain 2"/>
    <property type="match status" value="1"/>
</dbReference>
<evidence type="ECO:0000256" key="12">
    <source>
        <dbReference type="ARBA" id="ARBA00029736"/>
    </source>
</evidence>
<comment type="subunit">
    <text evidence="4 15 17">Homodimer.</text>
</comment>
<comment type="function">
    <text evidence="1 15 17">Specifically methylates guanosine-37 in various tRNAs.</text>
</comment>
<evidence type="ECO:0000256" key="9">
    <source>
        <dbReference type="ARBA" id="ARBA00022679"/>
    </source>
</evidence>
<dbReference type="GO" id="GO:0005829">
    <property type="term" value="C:cytosol"/>
    <property type="evidence" value="ECO:0007669"/>
    <property type="project" value="TreeGrafter"/>
</dbReference>
<dbReference type="Pfam" id="PF01746">
    <property type="entry name" value="tRNA_m1G_MT"/>
    <property type="match status" value="1"/>
</dbReference>
<feature type="binding site" evidence="15 16">
    <location>
        <begin position="133"/>
        <end position="138"/>
    </location>
    <ligand>
        <name>S-adenosyl-L-methionine</name>
        <dbReference type="ChEBI" id="CHEBI:59789"/>
    </ligand>
</feature>
<proteinExistence type="inferred from homology"/>
<dbReference type="AlphaFoldDB" id="A0A2C5W162"/>
<keyword evidence="9 15" id="KW-0808">Transferase</keyword>
<evidence type="ECO:0000256" key="3">
    <source>
        <dbReference type="ARBA" id="ARBA00007630"/>
    </source>
</evidence>
<keyword evidence="8 15" id="KW-0489">Methyltransferase</keyword>
<dbReference type="CDD" id="cd18080">
    <property type="entry name" value="TrmD-like"/>
    <property type="match status" value="1"/>
</dbReference>
<evidence type="ECO:0000256" key="5">
    <source>
        <dbReference type="ARBA" id="ARBA00012807"/>
    </source>
</evidence>
<protein>
    <recommendedName>
        <fullName evidence="6 15">tRNA (guanine-N(1)-)-methyltransferase</fullName>
        <ecNumber evidence="5 15">2.1.1.228</ecNumber>
    </recommendedName>
    <alternativeName>
        <fullName evidence="12 15">M1G-methyltransferase</fullName>
    </alternativeName>
    <alternativeName>
        <fullName evidence="13 15">tRNA [GM37] methyltransferase</fullName>
    </alternativeName>
</protein>
<dbReference type="InterPro" id="IPR023148">
    <property type="entry name" value="tRNA_m1G_MeTrfase_C_sf"/>
</dbReference>
<dbReference type="Proteomes" id="UP000222460">
    <property type="component" value="Unassembled WGS sequence"/>
</dbReference>
<dbReference type="PANTHER" id="PTHR46417">
    <property type="entry name" value="TRNA (GUANINE-N(1)-)-METHYLTRANSFERASE"/>
    <property type="match status" value="1"/>
</dbReference>
<evidence type="ECO:0000256" key="15">
    <source>
        <dbReference type="HAMAP-Rule" id="MF_00605"/>
    </source>
</evidence>
<keyword evidence="10 15" id="KW-0949">S-adenosyl-L-methionine</keyword>
<evidence type="ECO:0000256" key="16">
    <source>
        <dbReference type="PIRSR" id="PIRSR000386-1"/>
    </source>
</evidence>